<protein>
    <submittedName>
        <fullName evidence="2">Aminotransferase class V-fold PLP-dependent enzyme</fullName>
    </submittedName>
</protein>
<dbReference type="InterPro" id="IPR015424">
    <property type="entry name" value="PyrdxlP-dep_Trfase"/>
</dbReference>
<dbReference type="InterPro" id="IPR015422">
    <property type="entry name" value="PyrdxlP-dep_Trfase_small"/>
</dbReference>
<dbReference type="Pfam" id="PF00266">
    <property type="entry name" value="Aminotran_5"/>
    <property type="match status" value="1"/>
</dbReference>
<comment type="caution">
    <text evidence="2">The sequence shown here is derived from an EMBL/GenBank/DDBJ whole genome shotgun (WGS) entry which is preliminary data.</text>
</comment>
<sequence length="354" mass="36645">MENSPGGARFAPKTVYLNTATAGLLPERAAAALRGAVEDCVAGRPVPGAGFESAGVARAAFARLVGVPAGRVAVAGAVAVHVGLMASALPSGAEVVVADGDFSSLVNPFAVRGDLKLRSVPLEDVADAVRPGTALVAVSSVQSADGRIADLDAIRAAAEAHGARTLVDATQSAGWLPLRAGDFDYTVCGAYKWLLCPRGTSFLVVPGEDDGLRPIFAGMAAAEEPWSSTYGVVEPLARSARRYDESPAMLPYLAAQHSLAVVEEVTPEVIGPHNRALADRFRDGLTRLGHRPVPAPGSAIVSVPGLGHAEEALVKAGAQLSVRAGNLRAAFHLYNTRSDVDRVLDVLEGFPPQR</sequence>
<evidence type="ECO:0000259" key="1">
    <source>
        <dbReference type="Pfam" id="PF00266"/>
    </source>
</evidence>
<keyword evidence="2" id="KW-0808">Transferase</keyword>
<dbReference type="Gene3D" id="3.40.640.10">
    <property type="entry name" value="Type I PLP-dependent aspartate aminotransferase-like (Major domain)"/>
    <property type="match status" value="1"/>
</dbReference>
<dbReference type="EMBL" id="JAMQGM010000019">
    <property type="protein sequence ID" value="MCM2577546.1"/>
    <property type="molecule type" value="Genomic_DNA"/>
</dbReference>
<dbReference type="PANTHER" id="PTHR43586:SF21">
    <property type="entry name" value="PYRIDOXAL PHOSPHATE (PLP)-DEPENDENT ASPARTATE AMINOTRANSFERASE SUPERFAMILY"/>
    <property type="match status" value="1"/>
</dbReference>
<dbReference type="Gene3D" id="3.90.1150.10">
    <property type="entry name" value="Aspartate Aminotransferase, domain 1"/>
    <property type="match status" value="1"/>
</dbReference>
<organism evidence="2 3">
    <name type="scientific">Streptomyces meridianus</name>
    <dbReference type="NCBI Taxonomy" id="2938945"/>
    <lineage>
        <taxon>Bacteria</taxon>
        <taxon>Bacillati</taxon>
        <taxon>Actinomycetota</taxon>
        <taxon>Actinomycetes</taxon>
        <taxon>Kitasatosporales</taxon>
        <taxon>Streptomycetaceae</taxon>
        <taxon>Streptomyces</taxon>
    </lineage>
</organism>
<accession>A0ABT0X4S9</accession>
<dbReference type="PANTHER" id="PTHR43586">
    <property type="entry name" value="CYSTEINE DESULFURASE"/>
    <property type="match status" value="1"/>
</dbReference>
<proteinExistence type="predicted"/>
<evidence type="ECO:0000313" key="2">
    <source>
        <dbReference type="EMBL" id="MCM2577546.1"/>
    </source>
</evidence>
<dbReference type="InterPro" id="IPR015421">
    <property type="entry name" value="PyrdxlP-dep_Trfase_major"/>
</dbReference>
<dbReference type="InterPro" id="IPR000192">
    <property type="entry name" value="Aminotrans_V_dom"/>
</dbReference>
<dbReference type="SUPFAM" id="SSF53383">
    <property type="entry name" value="PLP-dependent transferases"/>
    <property type="match status" value="1"/>
</dbReference>
<feature type="domain" description="Aminotransferase class V" evidence="1">
    <location>
        <begin position="120"/>
        <end position="343"/>
    </location>
</feature>
<dbReference type="Proteomes" id="UP001167160">
    <property type="component" value="Unassembled WGS sequence"/>
</dbReference>
<evidence type="ECO:0000313" key="3">
    <source>
        <dbReference type="Proteomes" id="UP001167160"/>
    </source>
</evidence>
<name>A0ABT0X4S9_9ACTN</name>
<keyword evidence="3" id="KW-1185">Reference proteome</keyword>
<dbReference type="RefSeq" id="WP_251412481.1">
    <property type="nucleotide sequence ID" value="NZ_JAMQGM010000019.1"/>
</dbReference>
<dbReference type="GO" id="GO:0008483">
    <property type="term" value="F:transaminase activity"/>
    <property type="evidence" value="ECO:0007669"/>
    <property type="project" value="UniProtKB-KW"/>
</dbReference>
<keyword evidence="2" id="KW-0032">Aminotransferase</keyword>
<gene>
    <name evidence="2" type="ORF">M1E25_09290</name>
</gene>
<reference evidence="2" key="1">
    <citation type="journal article" date="2023" name="Int. J. Syst. Evol. Microbiol.">
        <title>Streptomyces meridianus sp. nov. isolated from brackish water of the Tagus estuary in Alcochete, Portugal.</title>
        <authorList>
            <person name="Santos J.D.N."/>
            <person name="Klimek D."/>
            <person name="Calusinska M."/>
            <person name="Lobo Da Cunha A."/>
            <person name="Catita J."/>
            <person name="Goncalves H."/>
            <person name="Gonzalez I."/>
            <person name="Reyes F."/>
            <person name="Lage O.M."/>
        </authorList>
    </citation>
    <scope>NUCLEOTIDE SEQUENCE</scope>
    <source>
        <strain evidence="2">MTZ3.1</strain>
    </source>
</reference>